<organism evidence="1">
    <name type="scientific">Octopus bimaculoides</name>
    <name type="common">California two-spotted octopus</name>
    <dbReference type="NCBI Taxonomy" id="37653"/>
    <lineage>
        <taxon>Eukaryota</taxon>
        <taxon>Metazoa</taxon>
        <taxon>Spiralia</taxon>
        <taxon>Lophotrochozoa</taxon>
        <taxon>Mollusca</taxon>
        <taxon>Cephalopoda</taxon>
        <taxon>Coleoidea</taxon>
        <taxon>Octopodiformes</taxon>
        <taxon>Octopoda</taxon>
        <taxon>Incirrata</taxon>
        <taxon>Octopodidae</taxon>
        <taxon>Octopus</taxon>
    </lineage>
</organism>
<evidence type="ECO:0000313" key="1">
    <source>
        <dbReference type="EMBL" id="KOF97218.1"/>
    </source>
</evidence>
<gene>
    <name evidence="1" type="ORF">OCBIM_22030869mg</name>
</gene>
<name>A0A0L8I6W0_OCTBM</name>
<sequence length="56" mass="6848">MLRVFNFFLKKNEQLSFLTCHFLCWVTEVKLLGSETRLKLVTCKHNNFFFFIVFLR</sequence>
<accession>A0A0L8I6W0</accession>
<dbReference type="EMBL" id="KQ416373">
    <property type="protein sequence ID" value="KOF97218.1"/>
    <property type="molecule type" value="Genomic_DNA"/>
</dbReference>
<protein>
    <submittedName>
        <fullName evidence="1">Uncharacterized protein</fullName>
    </submittedName>
</protein>
<proteinExistence type="predicted"/>
<reference evidence="1" key="1">
    <citation type="submission" date="2015-07" db="EMBL/GenBank/DDBJ databases">
        <title>MeaNS - Measles Nucleotide Surveillance Program.</title>
        <authorList>
            <person name="Tran T."/>
            <person name="Druce J."/>
        </authorList>
    </citation>
    <scope>NUCLEOTIDE SEQUENCE</scope>
    <source>
        <strain evidence="1">UCB-OBI-ISO-001</strain>
        <tissue evidence="1">Gonad</tissue>
    </source>
</reference>
<dbReference type="AlphaFoldDB" id="A0A0L8I6W0"/>